<dbReference type="SMART" id="SM00132">
    <property type="entry name" value="LIM"/>
    <property type="match status" value="6"/>
</dbReference>
<keyword evidence="5 6" id="KW-0440">LIM domain</keyword>
<dbReference type="CDD" id="cd09421">
    <property type="entry name" value="LIM3_LIMPETin"/>
    <property type="match status" value="1"/>
</dbReference>
<dbReference type="CDD" id="cd09432">
    <property type="entry name" value="LIM6_LIMPETin"/>
    <property type="match status" value="1"/>
</dbReference>
<organism evidence="9 10">
    <name type="scientific">Aquatica leii</name>
    <dbReference type="NCBI Taxonomy" id="1421715"/>
    <lineage>
        <taxon>Eukaryota</taxon>
        <taxon>Metazoa</taxon>
        <taxon>Ecdysozoa</taxon>
        <taxon>Arthropoda</taxon>
        <taxon>Hexapoda</taxon>
        <taxon>Insecta</taxon>
        <taxon>Pterygota</taxon>
        <taxon>Neoptera</taxon>
        <taxon>Endopterygota</taxon>
        <taxon>Coleoptera</taxon>
        <taxon>Polyphaga</taxon>
        <taxon>Elateriformia</taxon>
        <taxon>Elateroidea</taxon>
        <taxon>Lampyridae</taxon>
        <taxon>Luciolinae</taxon>
        <taxon>Aquatica</taxon>
    </lineage>
</organism>
<feature type="domain" description="LIM zinc-binding" evidence="7">
    <location>
        <begin position="238"/>
        <end position="298"/>
    </location>
</feature>
<keyword evidence="2" id="KW-0677">Repeat</keyword>
<feature type="domain" description="LIM zinc-binding" evidence="7">
    <location>
        <begin position="299"/>
        <end position="358"/>
    </location>
</feature>
<evidence type="ECO:0008006" key="11">
    <source>
        <dbReference type="Google" id="ProtNLM"/>
    </source>
</evidence>
<dbReference type="FunFam" id="2.10.110.10:FF:000005">
    <property type="entry name" value="Testin isoform 1"/>
    <property type="match status" value="1"/>
</dbReference>
<keyword evidence="10" id="KW-1185">Reference proteome</keyword>
<dbReference type="Gene3D" id="2.10.110.10">
    <property type="entry name" value="Cysteine Rich Protein"/>
    <property type="match status" value="6"/>
</dbReference>
<comment type="caution">
    <text evidence="9">The sequence shown here is derived from an EMBL/GenBank/DDBJ whole genome shotgun (WGS) entry which is preliminary data.</text>
</comment>
<dbReference type="InterPro" id="IPR047120">
    <property type="entry name" value="Pk/Esn/Tes"/>
</dbReference>
<dbReference type="FunFam" id="2.10.110.10:FF:000066">
    <property type="entry name" value="Four and a half LIM domains protein"/>
    <property type="match status" value="1"/>
</dbReference>
<dbReference type="CDD" id="cd09417">
    <property type="entry name" value="LIM2_LIMPETin_like"/>
    <property type="match status" value="1"/>
</dbReference>
<keyword evidence="3" id="KW-0863">Zinc-finger</keyword>
<dbReference type="PANTHER" id="PTHR24211:SF37">
    <property type="entry name" value="PROTEIN ESPINAS-LIKE PROTEIN"/>
    <property type="match status" value="1"/>
</dbReference>
<dbReference type="PROSITE" id="PS50023">
    <property type="entry name" value="LIM_DOMAIN_2"/>
    <property type="match status" value="6"/>
</dbReference>
<keyword evidence="4 6" id="KW-0862">Zinc</keyword>
<dbReference type="PROSITE" id="PS51303">
    <property type="entry name" value="PET"/>
    <property type="match status" value="1"/>
</dbReference>
<dbReference type="PROSITE" id="PS00478">
    <property type="entry name" value="LIM_DOMAIN_1"/>
    <property type="match status" value="3"/>
</dbReference>
<evidence type="ECO:0000256" key="4">
    <source>
        <dbReference type="ARBA" id="ARBA00022833"/>
    </source>
</evidence>
<feature type="domain" description="PET" evidence="8">
    <location>
        <begin position="66"/>
        <end position="176"/>
    </location>
</feature>
<feature type="domain" description="LIM zinc-binding" evidence="7">
    <location>
        <begin position="480"/>
        <end position="541"/>
    </location>
</feature>
<sequence length="541" mass="61454">MNCNSRTPQDRFSTEGVQIKELDEGRPCLNCKNCESGYIPHAWRKNCNGCKCTRDTHDVVVEHGARPRLGFASFNDGLEPRSLGYAFVPPGLSTARHIDQFYSLVPPSDVPRLGTKGEVARSQRLLKQLPRQDLALHACKFIEPENKSSYQDFITARNEIALDVGVARLAPPDSMCSGCSKQVSPQQTCISAPRMGSMLWHPACFKCVQCQDLLVDLAYCVYEEKVYCERHYAEQLKPRCSSCDELIFSGEYTKAMNKDWHGQHFCCWQCDESLTGQRYVLRDEHPYCVACYESVFANSCEKCSRIIGIDSKDLSYKDKHWHEACFLCATCSDSLVDKQFGSKGERIYCGRCYDEQFASRCDGCGQIFRAGTKKMEYKTRQWHEKCFCCNVCKVPIGTQSFIPREQEIYCAKCYEEKYATRCIKCNKVITSGGVTYKNEPWHRECFTCTHCNTSLAGARFTSRDDKPYCAECFGELFAKRCTACNKPITGIGGTKFISFEDRHWHNDCFFCASCRTSLVGRGFITDADDIICPDCAKKNLM</sequence>
<dbReference type="Pfam" id="PF00412">
    <property type="entry name" value="LIM"/>
    <property type="match status" value="6"/>
</dbReference>
<evidence type="ECO:0000256" key="5">
    <source>
        <dbReference type="ARBA" id="ARBA00023038"/>
    </source>
</evidence>
<evidence type="ECO:0000256" key="1">
    <source>
        <dbReference type="ARBA" id="ARBA00022723"/>
    </source>
</evidence>
<dbReference type="CDD" id="cd09430">
    <property type="entry name" value="LIM5_LIMPETin"/>
    <property type="match status" value="1"/>
</dbReference>
<dbReference type="CDD" id="cd09830">
    <property type="entry name" value="PET_LIMPETin_LIM-9"/>
    <property type="match status" value="1"/>
</dbReference>
<proteinExistence type="predicted"/>
<dbReference type="InterPro" id="IPR010442">
    <property type="entry name" value="PET_domain"/>
</dbReference>
<dbReference type="PANTHER" id="PTHR24211">
    <property type="entry name" value="LIM DOMAIN-CONTAINING PROTEIN"/>
    <property type="match status" value="1"/>
</dbReference>
<dbReference type="FunFam" id="2.10.110.10:FF:000070">
    <property type="entry name" value="Four and a half LIM domains 3"/>
    <property type="match status" value="1"/>
</dbReference>
<dbReference type="FunFam" id="2.10.110.10:FF:000013">
    <property type="entry name" value="Four and a half LIM domains 1"/>
    <property type="match status" value="1"/>
</dbReference>
<feature type="domain" description="LIM zinc-binding" evidence="7">
    <location>
        <begin position="174"/>
        <end position="237"/>
    </location>
</feature>
<feature type="domain" description="LIM zinc-binding" evidence="7">
    <location>
        <begin position="359"/>
        <end position="419"/>
    </location>
</feature>
<feature type="domain" description="LIM zinc-binding" evidence="7">
    <location>
        <begin position="420"/>
        <end position="479"/>
    </location>
</feature>
<dbReference type="Proteomes" id="UP001353858">
    <property type="component" value="Unassembled WGS sequence"/>
</dbReference>
<evidence type="ECO:0000256" key="2">
    <source>
        <dbReference type="ARBA" id="ARBA00022737"/>
    </source>
</evidence>
<accession>A0AAN7SGX3</accession>
<keyword evidence="1 6" id="KW-0479">Metal-binding</keyword>
<dbReference type="Pfam" id="PF06297">
    <property type="entry name" value="PET"/>
    <property type="match status" value="1"/>
</dbReference>
<dbReference type="FunFam" id="2.10.110.10:FF:000081">
    <property type="entry name" value="Uncharacterized protein, isoform A"/>
    <property type="match status" value="1"/>
</dbReference>
<dbReference type="SUPFAM" id="SSF57716">
    <property type="entry name" value="Glucocorticoid receptor-like (DNA-binding domain)"/>
    <property type="match status" value="6"/>
</dbReference>
<evidence type="ECO:0000313" key="9">
    <source>
        <dbReference type="EMBL" id="KAK4879509.1"/>
    </source>
</evidence>
<gene>
    <name evidence="9" type="ORF">RN001_007655</name>
</gene>
<protein>
    <recommendedName>
        <fullName evidence="11">Four and a half LIM domains protein 2</fullName>
    </recommendedName>
</protein>
<dbReference type="CDD" id="cd09425">
    <property type="entry name" value="LIM4_LIMPETin"/>
    <property type="match status" value="1"/>
</dbReference>
<dbReference type="AlphaFoldDB" id="A0AAN7SGX3"/>
<reference evidence="10" key="1">
    <citation type="submission" date="2023-01" db="EMBL/GenBank/DDBJ databases">
        <title>Key to firefly adult light organ development and bioluminescence: homeobox transcription factors regulate luciferase expression and transportation to peroxisome.</title>
        <authorList>
            <person name="Fu X."/>
        </authorList>
    </citation>
    <scope>NUCLEOTIDE SEQUENCE [LARGE SCALE GENOMIC DNA]</scope>
</reference>
<dbReference type="GO" id="GO:0008270">
    <property type="term" value="F:zinc ion binding"/>
    <property type="evidence" value="ECO:0007669"/>
    <property type="project" value="UniProtKB-KW"/>
</dbReference>
<evidence type="ECO:0000313" key="10">
    <source>
        <dbReference type="Proteomes" id="UP001353858"/>
    </source>
</evidence>
<name>A0AAN7SGX3_9COLE</name>
<evidence type="ECO:0000256" key="3">
    <source>
        <dbReference type="ARBA" id="ARBA00022771"/>
    </source>
</evidence>
<evidence type="ECO:0000259" key="7">
    <source>
        <dbReference type="PROSITE" id="PS50023"/>
    </source>
</evidence>
<dbReference type="InterPro" id="IPR001781">
    <property type="entry name" value="Znf_LIM"/>
</dbReference>
<evidence type="ECO:0000256" key="6">
    <source>
        <dbReference type="PROSITE-ProRule" id="PRU00125"/>
    </source>
</evidence>
<evidence type="ECO:0000259" key="8">
    <source>
        <dbReference type="PROSITE" id="PS51303"/>
    </source>
</evidence>
<dbReference type="EMBL" id="JARPUR010000003">
    <property type="protein sequence ID" value="KAK4879509.1"/>
    <property type="molecule type" value="Genomic_DNA"/>
</dbReference>